<accession>A0A8H4B2R0</accession>
<keyword evidence="1" id="KW-0812">Transmembrane</keyword>
<name>A0A8H4B2R0_GIGMA</name>
<dbReference type="AlphaFoldDB" id="A0A8H4B2R0"/>
<reference evidence="2 3" key="1">
    <citation type="journal article" date="2019" name="Environ. Microbiol.">
        <title>At the nexus of three kingdoms: the genome of the mycorrhizal fungus Gigaspora margarita provides insights into plant, endobacterial and fungal interactions.</title>
        <authorList>
            <person name="Venice F."/>
            <person name="Ghignone S."/>
            <person name="Salvioli di Fossalunga A."/>
            <person name="Amselem J."/>
            <person name="Novero M."/>
            <person name="Xianan X."/>
            <person name="Sedzielewska Toro K."/>
            <person name="Morin E."/>
            <person name="Lipzen A."/>
            <person name="Grigoriev I.V."/>
            <person name="Henrissat B."/>
            <person name="Martin F.M."/>
            <person name="Bonfante P."/>
        </authorList>
    </citation>
    <scope>NUCLEOTIDE SEQUENCE [LARGE SCALE GENOMIC DNA]</scope>
    <source>
        <strain evidence="2 3">BEG34</strain>
    </source>
</reference>
<feature type="transmembrane region" description="Helical" evidence="1">
    <location>
        <begin position="99"/>
        <end position="123"/>
    </location>
</feature>
<protein>
    <submittedName>
        <fullName evidence="2">Uncharacterized protein</fullName>
    </submittedName>
</protein>
<proteinExistence type="predicted"/>
<feature type="transmembrane region" description="Helical" evidence="1">
    <location>
        <begin position="144"/>
        <end position="162"/>
    </location>
</feature>
<evidence type="ECO:0000313" key="3">
    <source>
        <dbReference type="Proteomes" id="UP000439903"/>
    </source>
</evidence>
<organism evidence="2 3">
    <name type="scientific">Gigaspora margarita</name>
    <dbReference type="NCBI Taxonomy" id="4874"/>
    <lineage>
        <taxon>Eukaryota</taxon>
        <taxon>Fungi</taxon>
        <taxon>Fungi incertae sedis</taxon>
        <taxon>Mucoromycota</taxon>
        <taxon>Glomeromycotina</taxon>
        <taxon>Glomeromycetes</taxon>
        <taxon>Diversisporales</taxon>
        <taxon>Gigasporaceae</taxon>
        <taxon>Gigaspora</taxon>
    </lineage>
</organism>
<feature type="transmembrane region" description="Helical" evidence="1">
    <location>
        <begin position="37"/>
        <end position="58"/>
    </location>
</feature>
<evidence type="ECO:0000313" key="2">
    <source>
        <dbReference type="EMBL" id="KAF0555242.1"/>
    </source>
</evidence>
<comment type="caution">
    <text evidence="2">The sequence shown here is derived from an EMBL/GenBank/DDBJ whole genome shotgun (WGS) entry which is preliminary data.</text>
</comment>
<feature type="transmembrane region" description="Helical" evidence="1">
    <location>
        <begin position="70"/>
        <end position="93"/>
    </location>
</feature>
<evidence type="ECO:0000256" key="1">
    <source>
        <dbReference type="SAM" id="Phobius"/>
    </source>
</evidence>
<gene>
    <name evidence="2" type="ORF">F8M41_017630</name>
</gene>
<sequence>MFKTITAISFGVEYEDSVSYDFKLHGFAQNNWNVYKLQITVGVMICVISSILFHMLSYKLKSECFEKITFAIYILGLIIPNFILSILFVINYSNDVPELYWPSILVLCIPLLINFCIIAVAIYKGIKDPDIGENFKEWIKDYRNLIAIFIILVITDFEYLKILKDMHKCIKRFGRHEQLEYIFEIAIINGAFFDIIFRNIPQIIIQVSKYLTL</sequence>
<keyword evidence="1" id="KW-1133">Transmembrane helix</keyword>
<dbReference type="EMBL" id="WTPW01000042">
    <property type="protein sequence ID" value="KAF0555242.1"/>
    <property type="molecule type" value="Genomic_DNA"/>
</dbReference>
<keyword evidence="1" id="KW-0472">Membrane</keyword>
<dbReference type="Proteomes" id="UP000439903">
    <property type="component" value="Unassembled WGS sequence"/>
</dbReference>
<keyword evidence="3" id="KW-1185">Reference proteome</keyword>